<dbReference type="Proteomes" id="UP000662931">
    <property type="component" value="Chromosome 1"/>
</dbReference>
<evidence type="ECO:0000313" key="3">
    <source>
        <dbReference type="Proteomes" id="UP000662931"/>
    </source>
</evidence>
<evidence type="ECO:0000256" key="1">
    <source>
        <dbReference type="SAM" id="Phobius"/>
    </source>
</evidence>
<organism evidence="2 3">
    <name type="scientific">Eeniella nana</name>
    <name type="common">Yeast</name>
    <name type="synonym">Brettanomyces nanus</name>
    <dbReference type="NCBI Taxonomy" id="13502"/>
    <lineage>
        <taxon>Eukaryota</taxon>
        <taxon>Fungi</taxon>
        <taxon>Dikarya</taxon>
        <taxon>Ascomycota</taxon>
        <taxon>Saccharomycotina</taxon>
        <taxon>Pichiomycetes</taxon>
        <taxon>Pichiales</taxon>
        <taxon>Pichiaceae</taxon>
        <taxon>Brettanomyces</taxon>
    </lineage>
</organism>
<dbReference type="AlphaFoldDB" id="A0A875RY27"/>
<gene>
    <name evidence="2" type="ORF">FOA43_001729</name>
</gene>
<keyword evidence="1" id="KW-1133">Transmembrane helix</keyword>
<feature type="transmembrane region" description="Helical" evidence="1">
    <location>
        <begin position="50"/>
        <end position="73"/>
    </location>
</feature>
<dbReference type="GeneID" id="62195130"/>
<sequence>MPSDLMNYLNSTLLKAEEIVYSSNLWAFLVGYTNTHLVTRLQRYEHTSHLVSTPISIFISASFAYGVTLLVIYETIKYIGIALGFWKAALPLEDDNEPDYTAHVYISLNTIPEKKIIEAGSKLNQLGLKAFKKKDLEMEFPIMYHFEFEPEDYADPELGTHLKSLRGRVLEWFLSSQQYYLSKDKYRDKFLPEHVYLFDKEGSILEKDDEFLCNMGVENGHTVHAIIGF</sequence>
<dbReference type="EMBL" id="CP064812">
    <property type="protein sequence ID" value="QPG74401.1"/>
    <property type="molecule type" value="Genomic_DNA"/>
</dbReference>
<dbReference type="KEGG" id="bnn:FOA43_001729"/>
<protein>
    <submittedName>
        <fullName evidence="2">Uncharacterized protein</fullName>
    </submittedName>
</protein>
<accession>A0A875RY27</accession>
<keyword evidence="1" id="KW-0812">Transmembrane</keyword>
<keyword evidence="1" id="KW-0472">Membrane</keyword>
<evidence type="ECO:0000313" key="2">
    <source>
        <dbReference type="EMBL" id="QPG74401.1"/>
    </source>
</evidence>
<proteinExistence type="predicted"/>
<reference evidence="2" key="1">
    <citation type="submission" date="2020-10" db="EMBL/GenBank/DDBJ databases">
        <authorList>
            <person name="Roach M.J.R."/>
        </authorList>
    </citation>
    <scope>NUCLEOTIDE SEQUENCE</scope>
    <source>
        <strain evidence="2">CBS 1945</strain>
    </source>
</reference>
<dbReference type="OrthoDB" id="4041975at2759"/>
<name>A0A875RY27_EENNA</name>
<keyword evidence="3" id="KW-1185">Reference proteome</keyword>
<dbReference type="RefSeq" id="XP_038777966.1">
    <property type="nucleotide sequence ID" value="XM_038922038.1"/>
</dbReference>